<keyword evidence="3" id="KW-1185">Reference proteome</keyword>
<reference evidence="1 3" key="1">
    <citation type="journal article" date="2011" name="Nature">
        <title>The Medicago genome provides insight into the evolution of rhizobial symbioses.</title>
        <authorList>
            <person name="Young N.D."/>
            <person name="Debelle F."/>
            <person name="Oldroyd G.E."/>
            <person name="Geurts R."/>
            <person name="Cannon S.B."/>
            <person name="Udvardi M.K."/>
            <person name="Benedito V.A."/>
            <person name="Mayer K.F."/>
            <person name="Gouzy J."/>
            <person name="Schoof H."/>
            <person name="Van de Peer Y."/>
            <person name="Proost S."/>
            <person name="Cook D.R."/>
            <person name="Meyers B.C."/>
            <person name="Spannagl M."/>
            <person name="Cheung F."/>
            <person name="De Mita S."/>
            <person name="Krishnakumar V."/>
            <person name="Gundlach H."/>
            <person name="Zhou S."/>
            <person name="Mudge J."/>
            <person name="Bharti A.K."/>
            <person name="Murray J.D."/>
            <person name="Naoumkina M.A."/>
            <person name="Rosen B."/>
            <person name="Silverstein K.A."/>
            <person name="Tang H."/>
            <person name="Rombauts S."/>
            <person name="Zhao P.X."/>
            <person name="Zhou P."/>
            <person name="Barbe V."/>
            <person name="Bardou P."/>
            <person name="Bechner M."/>
            <person name="Bellec A."/>
            <person name="Berger A."/>
            <person name="Berges H."/>
            <person name="Bidwell S."/>
            <person name="Bisseling T."/>
            <person name="Choisne N."/>
            <person name="Couloux A."/>
            <person name="Denny R."/>
            <person name="Deshpande S."/>
            <person name="Dai X."/>
            <person name="Doyle J.J."/>
            <person name="Dudez A.M."/>
            <person name="Farmer A.D."/>
            <person name="Fouteau S."/>
            <person name="Franken C."/>
            <person name="Gibelin C."/>
            <person name="Gish J."/>
            <person name="Goldstein S."/>
            <person name="Gonzalez A.J."/>
            <person name="Green P.J."/>
            <person name="Hallab A."/>
            <person name="Hartog M."/>
            <person name="Hua A."/>
            <person name="Humphray S.J."/>
            <person name="Jeong D.H."/>
            <person name="Jing Y."/>
            <person name="Jocker A."/>
            <person name="Kenton S.M."/>
            <person name="Kim D.J."/>
            <person name="Klee K."/>
            <person name="Lai H."/>
            <person name="Lang C."/>
            <person name="Lin S."/>
            <person name="Macmil S.L."/>
            <person name="Magdelenat G."/>
            <person name="Matthews L."/>
            <person name="McCorrison J."/>
            <person name="Monaghan E.L."/>
            <person name="Mun J.H."/>
            <person name="Najar F.Z."/>
            <person name="Nicholson C."/>
            <person name="Noirot C."/>
            <person name="O'Bleness M."/>
            <person name="Paule C.R."/>
            <person name="Poulain J."/>
            <person name="Prion F."/>
            <person name="Qin B."/>
            <person name="Qu C."/>
            <person name="Retzel E.F."/>
            <person name="Riddle C."/>
            <person name="Sallet E."/>
            <person name="Samain S."/>
            <person name="Samson N."/>
            <person name="Sanders I."/>
            <person name="Saurat O."/>
            <person name="Scarpelli C."/>
            <person name="Schiex T."/>
            <person name="Segurens B."/>
            <person name="Severin A.J."/>
            <person name="Sherrier D.J."/>
            <person name="Shi R."/>
            <person name="Sims S."/>
            <person name="Singer S.R."/>
            <person name="Sinharoy S."/>
            <person name="Sterck L."/>
            <person name="Viollet A."/>
            <person name="Wang B.B."/>
            <person name="Wang K."/>
            <person name="Wang M."/>
            <person name="Wang X."/>
            <person name="Warfsmann J."/>
            <person name="Weissenbach J."/>
            <person name="White D.D."/>
            <person name="White J.D."/>
            <person name="Wiley G.B."/>
            <person name="Wincker P."/>
            <person name="Xing Y."/>
            <person name="Yang L."/>
            <person name="Yao Z."/>
            <person name="Ying F."/>
            <person name="Zhai J."/>
            <person name="Zhou L."/>
            <person name="Zuber A."/>
            <person name="Denarie J."/>
            <person name="Dixon R.A."/>
            <person name="May G.D."/>
            <person name="Schwartz D.C."/>
            <person name="Rogers J."/>
            <person name="Quetier F."/>
            <person name="Town C.D."/>
            <person name="Roe B.A."/>
        </authorList>
    </citation>
    <scope>NUCLEOTIDE SEQUENCE [LARGE SCALE GENOMIC DNA]</scope>
    <source>
        <strain evidence="1">A17</strain>
        <strain evidence="2 3">cv. Jemalong A17</strain>
    </source>
</reference>
<dbReference type="Proteomes" id="UP000002051">
    <property type="component" value="Chromosome 5"/>
</dbReference>
<dbReference type="EMBL" id="CM001221">
    <property type="protein sequence ID" value="AES95156.1"/>
    <property type="molecule type" value="Genomic_DNA"/>
</dbReference>
<dbReference type="EnsemblPlants" id="AES95156">
    <property type="protein sequence ID" value="AES95156"/>
    <property type="gene ID" value="MTR_5g022430"/>
</dbReference>
<evidence type="ECO:0000313" key="1">
    <source>
        <dbReference type="EMBL" id="AES95156.1"/>
    </source>
</evidence>
<accession>G7JXI5</accession>
<evidence type="ECO:0000313" key="3">
    <source>
        <dbReference type="Proteomes" id="UP000002051"/>
    </source>
</evidence>
<dbReference type="HOGENOM" id="CLU_2834997_0_0_1"/>
<proteinExistence type="predicted"/>
<name>G7JXI5_MEDTR</name>
<dbReference type="PaxDb" id="3880-AES95156"/>
<evidence type="ECO:0000313" key="2">
    <source>
        <dbReference type="EnsemblPlants" id="AES95156"/>
    </source>
</evidence>
<organism evidence="1 3">
    <name type="scientific">Medicago truncatula</name>
    <name type="common">Barrel medic</name>
    <name type="synonym">Medicago tribuloides</name>
    <dbReference type="NCBI Taxonomy" id="3880"/>
    <lineage>
        <taxon>Eukaryota</taxon>
        <taxon>Viridiplantae</taxon>
        <taxon>Streptophyta</taxon>
        <taxon>Embryophyta</taxon>
        <taxon>Tracheophyta</taxon>
        <taxon>Spermatophyta</taxon>
        <taxon>Magnoliopsida</taxon>
        <taxon>eudicotyledons</taxon>
        <taxon>Gunneridae</taxon>
        <taxon>Pentapetalae</taxon>
        <taxon>rosids</taxon>
        <taxon>fabids</taxon>
        <taxon>Fabales</taxon>
        <taxon>Fabaceae</taxon>
        <taxon>Papilionoideae</taxon>
        <taxon>50 kb inversion clade</taxon>
        <taxon>NPAAA clade</taxon>
        <taxon>Hologalegina</taxon>
        <taxon>IRL clade</taxon>
        <taxon>Trifolieae</taxon>
        <taxon>Medicago</taxon>
    </lineage>
</organism>
<protein>
    <submittedName>
        <fullName evidence="1 2">Uncharacterized protein</fullName>
    </submittedName>
</protein>
<reference evidence="1 3" key="2">
    <citation type="journal article" date="2014" name="BMC Genomics">
        <title>An improved genome release (version Mt4.0) for the model legume Medicago truncatula.</title>
        <authorList>
            <person name="Tang H."/>
            <person name="Krishnakumar V."/>
            <person name="Bidwell S."/>
            <person name="Rosen B."/>
            <person name="Chan A."/>
            <person name="Zhou S."/>
            <person name="Gentzbittel L."/>
            <person name="Childs K.L."/>
            <person name="Yandell M."/>
            <person name="Gundlach H."/>
            <person name="Mayer K.F."/>
            <person name="Schwartz D.C."/>
            <person name="Town C.D."/>
        </authorList>
    </citation>
    <scope>GENOME REANNOTATION</scope>
    <source>
        <strain evidence="2 3">cv. Jemalong A17</strain>
    </source>
</reference>
<gene>
    <name evidence="1" type="ordered locus">MTR_5g022430</name>
</gene>
<reference evidence="2" key="3">
    <citation type="submission" date="2015-04" db="UniProtKB">
        <authorList>
            <consortium name="EnsemblPlants"/>
        </authorList>
    </citation>
    <scope>IDENTIFICATION</scope>
    <source>
        <strain evidence="2">cv. Jemalong A17</strain>
    </source>
</reference>
<dbReference type="AlphaFoldDB" id="G7JXI5"/>
<sequence>MTKLLLCGGEVLFEGEVSCGKTLVDMEGLVFALAGGDFYTDGEEWIKGVMVVKAGLYNGYTYEEEG</sequence>